<dbReference type="AlphaFoldDB" id="A0AAW2Z5N1"/>
<evidence type="ECO:0000313" key="8">
    <source>
        <dbReference type="Proteomes" id="UP001431209"/>
    </source>
</evidence>
<accession>A0AAW2Z5N1</accession>
<dbReference type="GO" id="GO:0051382">
    <property type="term" value="P:kinetochore assembly"/>
    <property type="evidence" value="ECO:0007669"/>
    <property type="project" value="InterPro"/>
</dbReference>
<comment type="subcellular location">
    <subcellularLocation>
        <location evidence="1">Nucleus</location>
    </subcellularLocation>
</comment>
<dbReference type="GO" id="GO:0000712">
    <property type="term" value="P:resolution of meiotic recombination intermediates"/>
    <property type="evidence" value="ECO:0007669"/>
    <property type="project" value="TreeGrafter"/>
</dbReference>
<dbReference type="InterPro" id="IPR018552">
    <property type="entry name" value="CENP-X"/>
</dbReference>
<evidence type="ECO:0000256" key="1">
    <source>
        <dbReference type="ARBA" id="ARBA00004123"/>
    </source>
</evidence>
<keyword evidence="4" id="KW-0238">DNA-binding</keyword>
<evidence type="ECO:0000256" key="4">
    <source>
        <dbReference type="ARBA" id="ARBA00023125"/>
    </source>
</evidence>
<evidence type="ECO:0000256" key="6">
    <source>
        <dbReference type="ARBA" id="ARBA00023242"/>
    </source>
</evidence>
<comment type="similarity">
    <text evidence="2">Belongs to the CENP-X/MHF2 family.</text>
</comment>
<evidence type="ECO:0000256" key="5">
    <source>
        <dbReference type="ARBA" id="ARBA00023204"/>
    </source>
</evidence>
<proteinExistence type="inferred from homology"/>
<dbReference type="Proteomes" id="UP001431209">
    <property type="component" value="Unassembled WGS sequence"/>
</dbReference>
<dbReference type="Pfam" id="PF09415">
    <property type="entry name" value="CENP-X"/>
    <property type="match status" value="1"/>
</dbReference>
<evidence type="ECO:0000256" key="3">
    <source>
        <dbReference type="ARBA" id="ARBA00022763"/>
    </source>
</evidence>
<dbReference type="PANTHER" id="PTHR28680">
    <property type="entry name" value="CENTROMERE PROTEIN X"/>
    <property type="match status" value="1"/>
</dbReference>
<dbReference type="EMBL" id="JAOPGA020001028">
    <property type="protein sequence ID" value="KAL0484214.1"/>
    <property type="molecule type" value="Genomic_DNA"/>
</dbReference>
<keyword evidence="6" id="KW-0539">Nucleus</keyword>
<keyword evidence="8" id="KW-1185">Reference proteome</keyword>
<name>A0AAW2Z5N1_9EUKA</name>
<reference evidence="7 8" key="1">
    <citation type="submission" date="2024-03" db="EMBL/GenBank/DDBJ databases">
        <title>The Acrasis kona genome and developmental transcriptomes reveal deep origins of eukaryotic multicellular pathways.</title>
        <authorList>
            <person name="Sheikh S."/>
            <person name="Fu C.-J."/>
            <person name="Brown M.W."/>
            <person name="Baldauf S.L."/>
        </authorList>
    </citation>
    <scope>NUCLEOTIDE SEQUENCE [LARGE SCALE GENOMIC DNA]</scope>
    <source>
        <strain evidence="7 8">ATCC MYA-3509</strain>
    </source>
</reference>
<dbReference type="GO" id="GO:0031297">
    <property type="term" value="P:replication fork processing"/>
    <property type="evidence" value="ECO:0007669"/>
    <property type="project" value="TreeGrafter"/>
</dbReference>
<dbReference type="GO" id="GO:0003677">
    <property type="term" value="F:DNA binding"/>
    <property type="evidence" value="ECO:0007669"/>
    <property type="project" value="UniProtKB-KW"/>
</dbReference>
<evidence type="ECO:0000313" key="7">
    <source>
        <dbReference type="EMBL" id="KAL0484214.1"/>
    </source>
</evidence>
<dbReference type="GO" id="GO:0006281">
    <property type="term" value="P:DNA repair"/>
    <property type="evidence" value="ECO:0007669"/>
    <property type="project" value="UniProtKB-KW"/>
</dbReference>
<organism evidence="7 8">
    <name type="scientific">Acrasis kona</name>
    <dbReference type="NCBI Taxonomy" id="1008807"/>
    <lineage>
        <taxon>Eukaryota</taxon>
        <taxon>Discoba</taxon>
        <taxon>Heterolobosea</taxon>
        <taxon>Tetramitia</taxon>
        <taxon>Eutetramitia</taxon>
        <taxon>Acrasidae</taxon>
        <taxon>Acrasis</taxon>
    </lineage>
</organism>
<dbReference type="PANTHER" id="PTHR28680:SF1">
    <property type="entry name" value="CENTROMERE PROTEIN X"/>
    <property type="match status" value="1"/>
</dbReference>
<gene>
    <name evidence="7" type="ORF">AKO1_004762</name>
</gene>
<sequence>MDDEEIVFVDEEPLNQETKASVNQSFIRSLELKDDEVAFKSKALKHLFTQGFTVKSNKMGTEAENLASEYLKILVVEAVRRSIAVAKSEDDSKNVLGKIFEVKDQENASQNAFTDDTQDFDNAVEDIMFGEPVQSNVNKSVATAHREKNNITVIHPKHFEKIMTQLMMDFH</sequence>
<evidence type="ECO:0000256" key="2">
    <source>
        <dbReference type="ARBA" id="ARBA00009359"/>
    </source>
</evidence>
<comment type="caution">
    <text evidence="7">The sequence shown here is derived from an EMBL/GenBank/DDBJ whole genome shotgun (WGS) entry which is preliminary data.</text>
</comment>
<dbReference type="GO" id="GO:0071821">
    <property type="term" value="C:FANCM-MHF complex"/>
    <property type="evidence" value="ECO:0007669"/>
    <property type="project" value="TreeGrafter"/>
</dbReference>
<keyword evidence="3" id="KW-0227">DNA damage</keyword>
<protein>
    <submittedName>
        <fullName evidence="7">Stra13</fullName>
    </submittedName>
</protein>
<keyword evidence="5" id="KW-0234">DNA repair</keyword>